<evidence type="ECO:0000313" key="4">
    <source>
        <dbReference type="Proteomes" id="UP000663828"/>
    </source>
</evidence>
<keyword evidence="4" id="KW-1185">Reference proteome</keyword>
<proteinExistence type="predicted"/>
<name>A0A814SS80_ADIRI</name>
<dbReference type="Gene3D" id="2.120.10.80">
    <property type="entry name" value="Kelch-type beta propeller"/>
    <property type="match status" value="1"/>
</dbReference>
<evidence type="ECO:0000256" key="1">
    <source>
        <dbReference type="ARBA" id="ARBA00022441"/>
    </source>
</evidence>
<keyword evidence="1" id="KW-0880">Kelch repeat</keyword>
<dbReference type="AlphaFoldDB" id="A0A814SS80"/>
<organism evidence="2 4">
    <name type="scientific">Adineta ricciae</name>
    <name type="common">Rotifer</name>
    <dbReference type="NCBI Taxonomy" id="249248"/>
    <lineage>
        <taxon>Eukaryota</taxon>
        <taxon>Metazoa</taxon>
        <taxon>Spiralia</taxon>
        <taxon>Gnathifera</taxon>
        <taxon>Rotifera</taxon>
        <taxon>Eurotatoria</taxon>
        <taxon>Bdelloidea</taxon>
        <taxon>Adinetida</taxon>
        <taxon>Adinetidae</taxon>
        <taxon>Adineta</taxon>
    </lineage>
</organism>
<protein>
    <submittedName>
        <fullName evidence="2">Uncharacterized protein</fullName>
    </submittedName>
</protein>
<gene>
    <name evidence="3" type="ORF">EDS130_LOCUS39507</name>
    <name evidence="2" type="ORF">XAT740_LOCUS20960</name>
</gene>
<dbReference type="InterPro" id="IPR015915">
    <property type="entry name" value="Kelch-typ_b-propeller"/>
</dbReference>
<reference evidence="2" key="1">
    <citation type="submission" date="2021-02" db="EMBL/GenBank/DDBJ databases">
        <authorList>
            <person name="Nowell W R."/>
        </authorList>
    </citation>
    <scope>NUCLEOTIDE SEQUENCE</scope>
</reference>
<dbReference type="Proteomes" id="UP000663852">
    <property type="component" value="Unassembled WGS sequence"/>
</dbReference>
<comment type="caution">
    <text evidence="2">The sequence shown here is derived from an EMBL/GenBank/DDBJ whole genome shotgun (WGS) entry which is preliminary data.</text>
</comment>
<dbReference type="EMBL" id="CAJNOR010001486">
    <property type="protein sequence ID" value="CAF1151200.1"/>
    <property type="molecule type" value="Genomic_DNA"/>
</dbReference>
<dbReference type="Gene3D" id="2.130.10.80">
    <property type="entry name" value="Galactose oxidase/kelch, beta-propeller"/>
    <property type="match status" value="1"/>
</dbReference>
<dbReference type="SUPFAM" id="SSF117281">
    <property type="entry name" value="Kelch motif"/>
    <property type="match status" value="1"/>
</dbReference>
<evidence type="ECO:0000313" key="3">
    <source>
        <dbReference type="EMBL" id="CAF1450844.1"/>
    </source>
</evidence>
<dbReference type="Proteomes" id="UP000663828">
    <property type="component" value="Unassembled WGS sequence"/>
</dbReference>
<dbReference type="InterPro" id="IPR006652">
    <property type="entry name" value="Kelch_1"/>
</dbReference>
<dbReference type="OrthoDB" id="10605030at2759"/>
<dbReference type="InterPro" id="IPR037293">
    <property type="entry name" value="Gal_Oxidase_central_sf"/>
</dbReference>
<dbReference type="Pfam" id="PF01344">
    <property type="entry name" value="Kelch_1"/>
    <property type="match status" value="1"/>
</dbReference>
<sequence length="137" mass="15035">MSNPKKSLPVTTTRSVLVIIVASANSESSINPYLKASNQSKWSETGEFRYRRCIHAVSLLENGNVIVTGAGSGYYLHTTELFHSSTRNWTNGAMSNDGRGLNDDFAYSNTAELYDPMTGTWKFVASMPSPARLHAIV</sequence>
<evidence type="ECO:0000313" key="2">
    <source>
        <dbReference type="EMBL" id="CAF1151200.1"/>
    </source>
</evidence>
<accession>A0A814SS80</accession>
<dbReference type="EMBL" id="CAJNOJ010000445">
    <property type="protein sequence ID" value="CAF1450844.1"/>
    <property type="molecule type" value="Genomic_DNA"/>
</dbReference>